<dbReference type="OrthoDB" id="3785441at2"/>
<accession>A0A0F5NHY8</accession>
<dbReference type="RefSeq" id="WP_046182097.1">
    <property type="nucleotide sequence ID" value="NZ_JACKSS010000100.1"/>
</dbReference>
<feature type="region of interest" description="Disordered" evidence="1">
    <location>
        <begin position="1"/>
        <end position="28"/>
    </location>
</feature>
<dbReference type="EMBL" id="LQPH01000099">
    <property type="protein sequence ID" value="ORW26011.1"/>
    <property type="molecule type" value="Genomic_DNA"/>
</dbReference>
<evidence type="ECO:0000313" key="2">
    <source>
        <dbReference type="EMBL" id="ORW26011.1"/>
    </source>
</evidence>
<organism evidence="2 3">
    <name type="scientific">Mycobacterium nebraskense</name>
    <dbReference type="NCBI Taxonomy" id="244292"/>
    <lineage>
        <taxon>Bacteria</taxon>
        <taxon>Bacillati</taxon>
        <taxon>Actinomycetota</taxon>
        <taxon>Actinomycetes</taxon>
        <taxon>Mycobacteriales</taxon>
        <taxon>Mycobacteriaceae</taxon>
        <taxon>Mycobacterium</taxon>
    </lineage>
</organism>
<dbReference type="AlphaFoldDB" id="A0A0F5NHY8"/>
<feature type="compositionally biased region" description="Basic and acidic residues" evidence="1">
    <location>
        <begin position="1"/>
        <end position="21"/>
    </location>
</feature>
<proteinExistence type="predicted"/>
<protein>
    <submittedName>
        <fullName evidence="2">Uncharacterized protein</fullName>
    </submittedName>
</protein>
<evidence type="ECO:0000256" key="1">
    <source>
        <dbReference type="SAM" id="MobiDB-lite"/>
    </source>
</evidence>
<dbReference type="Pfam" id="PF19457">
    <property type="entry name" value="DUF5994"/>
    <property type="match status" value="1"/>
</dbReference>
<name>A0A0F5NHY8_9MYCO</name>
<evidence type="ECO:0000313" key="3">
    <source>
        <dbReference type="Proteomes" id="UP000193781"/>
    </source>
</evidence>
<dbReference type="STRING" id="244292.ABW17_11940"/>
<dbReference type="InterPro" id="IPR046036">
    <property type="entry name" value="DUF5994"/>
</dbReference>
<dbReference type="Proteomes" id="UP000193781">
    <property type="component" value="Unassembled WGS sequence"/>
</dbReference>
<comment type="caution">
    <text evidence="2">The sequence shown here is derived from an EMBL/GenBank/DDBJ whole genome shotgun (WGS) entry which is preliminary data.</text>
</comment>
<sequence>MTPKNDHMDTGHRHTAPEHTPRLRLKPKGPQSGYVDGAWWPHSDDLRAELPDLLSVLSVRLGPIGRVNYQLDEWPELPAKFAIEGRTVRLDGFRLQPANTIEILGHNRKRLVLLVVSPHADPDQAHAIMMTAAGPSNASTVDSLLMAGAQ</sequence>
<keyword evidence="3" id="KW-1185">Reference proteome</keyword>
<reference evidence="2 3" key="1">
    <citation type="submission" date="2016-01" db="EMBL/GenBank/DDBJ databases">
        <title>The new phylogeny of the genus Mycobacterium.</title>
        <authorList>
            <person name="Tarcisio F."/>
            <person name="Conor M."/>
            <person name="Antonella G."/>
            <person name="Elisabetta G."/>
            <person name="Giulia F.S."/>
            <person name="Sara T."/>
            <person name="Anna F."/>
            <person name="Clotilde B."/>
            <person name="Roberto B."/>
            <person name="Veronica D.S."/>
            <person name="Fabio R."/>
            <person name="Monica P."/>
            <person name="Olivier J."/>
            <person name="Enrico T."/>
            <person name="Nicola S."/>
        </authorList>
    </citation>
    <scope>NUCLEOTIDE SEQUENCE [LARGE SCALE GENOMIC DNA]</scope>
    <source>
        <strain evidence="2 3">DSM 44803</strain>
    </source>
</reference>
<gene>
    <name evidence="2" type="ORF">AWC17_30990</name>
</gene>